<gene>
    <name evidence="2" type="primary">LOC112493953</name>
</gene>
<proteinExistence type="predicted"/>
<reference evidence="2" key="1">
    <citation type="submission" date="2025-08" db="UniProtKB">
        <authorList>
            <consortium name="RefSeq"/>
        </authorList>
    </citation>
    <scope>IDENTIFICATION</scope>
</reference>
<keyword evidence="1" id="KW-1185">Reference proteome</keyword>
<dbReference type="RefSeq" id="XP_024938027.1">
    <property type="nucleotide sequence ID" value="XM_025082259.1"/>
</dbReference>
<evidence type="ECO:0000313" key="1">
    <source>
        <dbReference type="Proteomes" id="UP000694920"/>
    </source>
</evidence>
<organism evidence="1 2">
    <name type="scientific">Cephus cinctus</name>
    <name type="common">Wheat stem sawfly</name>
    <dbReference type="NCBI Taxonomy" id="211228"/>
    <lineage>
        <taxon>Eukaryota</taxon>
        <taxon>Metazoa</taxon>
        <taxon>Ecdysozoa</taxon>
        <taxon>Arthropoda</taxon>
        <taxon>Hexapoda</taxon>
        <taxon>Insecta</taxon>
        <taxon>Pterygota</taxon>
        <taxon>Neoptera</taxon>
        <taxon>Endopterygota</taxon>
        <taxon>Hymenoptera</taxon>
        <taxon>Cephoidea</taxon>
        <taxon>Cephidae</taxon>
        <taxon>Cephus</taxon>
    </lineage>
</organism>
<sequence length="168" mass="18928">MKLTDDGNREFFLEIVTAAQMMKYRSCLWYILRPNFQPNSIPENGCQYKTSHSSRGIVLELFDCSPSGSSSSNQAWLLSELQVIGKIKGKSCKKSASFLGTYNLKYPSLENCAELKWNWSVLAIEATTRITTTQQKPNGSFRFSSSCHPRLLSLSISFLHDGPRRSTS</sequence>
<dbReference type="KEGG" id="ccin:112493953"/>
<dbReference type="AlphaFoldDB" id="A0AAJ7RCI4"/>
<name>A0AAJ7RCI4_CEPCN</name>
<evidence type="ECO:0000313" key="2">
    <source>
        <dbReference type="RefSeq" id="XP_024938027.1"/>
    </source>
</evidence>
<dbReference type="Proteomes" id="UP000694920">
    <property type="component" value="Unplaced"/>
</dbReference>
<protein>
    <submittedName>
        <fullName evidence="2">Uncharacterized protein LOC112493953 isoform X1</fullName>
    </submittedName>
</protein>
<dbReference type="GeneID" id="112493953"/>
<accession>A0AAJ7RCI4</accession>